<organism evidence="2 3">
    <name type="scientific">Oedothorax gibbosus</name>
    <dbReference type="NCBI Taxonomy" id="931172"/>
    <lineage>
        <taxon>Eukaryota</taxon>
        <taxon>Metazoa</taxon>
        <taxon>Ecdysozoa</taxon>
        <taxon>Arthropoda</taxon>
        <taxon>Chelicerata</taxon>
        <taxon>Arachnida</taxon>
        <taxon>Araneae</taxon>
        <taxon>Araneomorphae</taxon>
        <taxon>Entelegynae</taxon>
        <taxon>Araneoidea</taxon>
        <taxon>Linyphiidae</taxon>
        <taxon>Erigoninae</taxon>
        <taxon>Oedothorax</taxon>
    </lineage>
</organism>
<name>A0AAV6TCV5_9ARAC</name>
<proteinExistence type="predicted"/>
<protein>
    <submittedName>
        <fullName evidence="2">Uncharacterized protein</fullName>
    </submittedName>
</protein>
<evidence type="ECO:0000256" key="1">
    <source>
        <dbReference type="SAM" id="MobiDB-lite"/>
    </source>
</evidence>
<gene>
    <name evidence="2" type="ORF">JTE90_016199</name>
</gene>
<feature type="region of interest" description="Disordered" evidence="1">
    <location>
        <begin position="1"/>
        <end position="44"/>
    </location>
</feature>
<evidence type="ECO:0000313" key="2">
    <source>
        <dbReference type="EMBL" id="KAG8155739.1"/>
    </source>
</evidence>
<accession>A0AAV6TCV5</accession>
<comment type="caution">
    <text evidence="2">The sequence shown here is derived from an EMBL/GenBank/DDBJ whole genome shotgun (WGS) entry which is preliminary data.</text>
</comment>
<evidence type="ECO:0000313" key="3">
    <source>
        <dbReference type="Proteomes" id="UP000827092"/>
    </source>
</evidence>
<dbReference type="EMBL" id="JAFNEN010006815">
    <property type="protein sequence ID" value="KAG8155739.1"/>
    <property type="molecule type" value="Genomic_DNA"/>
</dbReference>
<reference evidence="2 3" key="1">
    <citation type="journal article" date="2022" name="Nat. Ecol. Evol.">
        <title>A masculinizing supergene underlies an exaggerated male reproductive morph in a spider.</title>
        <authorList>
            <person name="Hendrickx F."/>
            <person name="De Corte Z."/>
            <person name="Sonet G."/>
            <person name="Van Belleghem S.M."/>
            <person name="Kostlbacher S."/>
            <person name="Vangestel C."/>
        </authorList>
    </citation>
    <scope>NUCLEOTIDE SEQUENCE [LARGE SCALE GENOMIC DNA]</scope>
    <source>
        <strain evidence="2">W744_W776</strain>
    </source>
</reference>
<dbReference type="AlphaFoldDB" id="A0AAV6TCV5"/>
<dbReference type="Proteomes" id="UP000827092">
    <property type="component" value="Unassembled WGS sequence"/>
</dbReference>
<sequence>MRQSIIDGPSTAERPRGESPLPKNLWASSQTGHEDPENVGQRNPKLWVPLPHPNVIRLTNLGDVFLKFFWSWSTPTG</sequence>
<keyword evidence="3" id="KW-1185">Reference proteome</keyword>